<sequence length="81" mass="8934">MKSSTFAHLIVLFAGIVASQASLPVIQVSDKEESVERDPSGDVRKQSNIYTRQHLAHNKEHGEVVAPKQKVVRDDPLTAVE</sequence>
<organism evidence="2 3">
    <name type="scientific">Fistulifera solaris</name>
    <name type="common">Oleaginous diatom</name>
    <dbReference type="NCBI Taxonomy" id="1519565"/>
    <lineage>
        <taxon>Eukaryota</taxon>
        <taxon>Sar</taxon>
        <taxon>Stramenopiles</taxon>
        <taxon>Ochrophyta</taxon>
        <taxon>Bacillariophyta</taxon>
        <taxon>Bacillariophyceae</taxon>
        <taxon>Bacillariophycidae</taxon>
        <taxon>Naviculales</taxon>
        <taxon>Naviculaceae</taxon>
        <taxon>Fistulifera</taxon>
    </lineage>
</organism>
<dbReference type="EMBL" id="BDSP01000177">
    <property type="protein sequence ID" value="GAX22072.1"/>
    <property type="molecule type" value="Genomic_DNA"/>
</dbReference>
<dbReference type="Proteomes" id="UP000198406">
    <property type="component" value="Unassembled WGS sequence"/>
</dbReference>
<evidence type="ECO:0000256" key="1">
    <source>
        <dbReference type="SAM" id="SignalP"/>
    </source>
</evidence>
<comment type="caution">
    <text evidence="2">The sequence shown here is derived from an EMBL/GenBank/DDBJ whole genome shotgun (WGS) entry which is preliminary data.</text>
</comment>
<reference evidence="2 3" key="1">
    <citation type="journal article" date="2015" name="Plant Cell">
        <title>Oil accumulation by the oleaginous diatom Fistulifera solaris as revealed by the genome and transcriptome.</title>
        <authorList>
            <person name="Tanaka T."/>
            <person name="Maeda Y."/>
            <person name="Veluchamy A."/>
            <person name="Tanaka M."/>
            <person name="Abida H."/>
            <person name="Marechal E."/>
            <person name="Bowler C."/>
            <person name="Muto M."/>
            <person name="Sunaga Y."/>
            <person name="Tanaka M."/>
            <person name="Yoshino T."/>
            <person name="Taniguchi T."/>
            <person name="Fukuda Y."/>
            <person name="Nemoto M."/>
            <person name="Matsumoto M."/>
            <person name="Wong P.S."/>
            <person name="Aburatani S."/>
            <person name="Fujibuchi W."/>
        </authorList>
    </citation>
    <scope>NUCLEOTIDE SEQUENCE [LARGE SCALE GENOMIC DNA]</scope>
    <source>
        <strain evidence="2 3">JPCC DA0580</strain>
    </source>
</reference>
<dbReference type="AlphaFoldDB" id="A0A1Z5K7D8"/>
<evidence type="ECO:0000313" key="3">
    <source>
        <dbReference type="Proteomes" id="UP000198406"/>
    </source>
</evidence>
<gene>
    <name evidence="2" type="ORF">FisN_6Hh319</name>
</gene>
<keyword evidence="3" id="KW-1185">Reference proteome</keyword>
<accession>A0A1Z5K7D8</accession>
<feature type="signal peptide" evidence="1">
    <location>
        <begin position="1"/>
        <end position="21"/>
    </location>
</feature>
<feature type="chain" id="PRO_5012712625" description="RxLR effector protein" evidence="1">
    <location>
        <begin position="22"/>
        <end position="81"/>
    </location>
</feature>
<keyword evidence="1" id="KW-0732">Signal</keyword>
<evidence type="ECO:0000313" key="2">
    <source>
        <dbReference type="EMBL" id="GAX22072.1"/>
    </source>
</evidence>
<name>A0A1Z5K7D8_FISSO</name>
<protein>
    <recommendedName>
        <fullName evidence="4">RxLR effector protein</fullName>
    </recommendedName>
</protein>
<proteinExistence type="predicted"/>
<evidence type="ECO:0008006" key="4">
    <source>
        <dbReference type="Google" id="ProtNLM"/>
    </source>
</evidence>
<dbReference type="InParanoid" id="A0A1Z5K7D8"/>